<feature type="domain" description="Carbohydrate kinase FGGY N-terminal" evidence="10">
    <location>
        <begin position="5"/>
        <end position="276"/>
    </location>
</feature>
<dbReference type="GO" id="GO:0005524">
    <property type="term" value="F:ATP binding"/>
    <property type="evidence" value="ECO:0007669"/>
    <property type="project" value="UniProtKB-UniRule"/>
</dbReference>
<dbReference type="UniPathway" id="UPA00145">
    <property type="reaction ID" value="UER00566"/>
</dbReference>
<reference evidence="13" key="1">
    <citation type="submission" date="2015-07" db="EMBL/GenBank/DDBJ databases">
        <title>Near-Complete Genome Sequence of the Cellulolytic Bacterium Bacteroides (Pseudobacteroides) cellulosolvens ATCC 35603.</title>
        <authorList>
            <person name="Dassa B."/>
            <person name="Utturkar S.M."/>
            <person name="Klingeman D.M."/>
            <person name="Hurt R.A."/>
            <person name="Keller M."/>
            <person name="Xu J."/>
            <person name="Reddy Y.H.K."/>
            <person name="Borovok I."/>
            <person name="Grinberg I.R."/>
            <person name="Lamed R."/>
            <person name="Zhivin O."/>
            <person name="Bayer E.A."/>
            <person name="Brown S.D."/>
        </authorList>
    </citation>
    <scope>NUCLEOTIDE SEQUENCE [LARGE SCALE GENOMIC DNA]</scope>
    <source>
        <strain evidence="13">DSM 2933</strain>
    </source>
</reference>
<dbReference type="InterPro" id="IPR005929">
    <property type="entry name" value="Ribulokinase"/>
</dbReference>
<dbReference type="HAMAP" id="MF_00520">
    <property type="entry name" value="Ribulokinase"/>
    <property type="match status" value="1"/>
</dbReference>
<comment type="similarity">
    <text evidence="7 9">Belongs to the ribulokinase family.</text>
</comment>
<dbReference type="PANTHER" id="PTHR43435">
    <property type="entry name" value="RIBULOKINASE"/>
    <property type="match status" value="1"/>
</dbReference>
<dbReference type="InterPro" id="IPR043129">
    <property type="entry name" value="ATPase_NBD"/>
</dbReference>
<keyword evidence="3 7" id="KW-0418">Kinase</keyword>
<keyword evidence="1 7" id="KW-0808">Transferase</keyword>
<dbReference type="PROSITE" id="PS00445">
    <property type="entry name" value="FGGY_KINASES_2"/>
    <property type="match status" value="1"/>
</dbReference>
<evidence type="ECO:0000256" key="8">
    <source>
        <dbReference type="NCBIfam" id="TIGR01234"/>
    </source>
</evidence>
<evidence type="ECO:0000256" key="5">
    <source>
        <dbReference type="ARBA" id="ARBA00022935"/>
    </source>
</evidence>
<dbReference type="Gene3D" id="3.30.420.40">
    <property type="match status" value="2"/>
</dbReference>
<evidence type="ECO:0000256" key="7">
    <source>
        <dbReference type="HAMAP-Rule" id="MF_00520"/>
    </source>
</evidence>
<proteinExistence type="inferred from homology"/>
<keyword evidence="6 7" id="KW-0119">Carbohydrate metabolism</keyword>
<dbReference type="InterPro" id="IPR018483">
    <property type="entry name" value="Carb_kinase_FGGY_CS"/>
</dbReference>
<organism evidence="12 13">
    <name type="scientific">Pseudobacteroides cellulosolvens ATCC 35603 = DSM 2933</name>
    <dbReference type="NCBI Taxonomy" id="398512"/>
    <lineage>
        <taxon>Bacteria</taxon>
        <taxon>Bacillati</taxon>
        <taxon>Bacillota</taxon>
        <taxon>Clostridia</taxon>
        <taxon>Eubacteriales</taxon>
        <taxon>Oscillospiraceae</taxon>
        <taxon>Pseudobacteroides</taxon>
    </lineage>
</organism>
<dbReference type="Pfam" id="PF00370">
    <property type="entry name" value="FGGY_N"/>
    <property type="match status" value="1"/>
</dbReference>
<dbReference type="AlphaFoldDB" id="A0A0L6JPW9"/>
<comment type="pathway">
    <text evidence="7 9">Carbohydrate degradation; L-arabinose degradation via L-ribulose; D-xylulose 5-phosphate from L-arabinose (bacterial route): step 2/3.</text>
</comment>
<comment type="catalytic activity">
    <reaction evidence="7 9">
        <text>L-ribulose + ATP = L-ribulose 5-phosphate + ADP + H(+)</text>
        <dbReference type="Rhea" id="RHEA:22072"/>
        <dbReference type="ChEBI" id="CHEBI:15378"/>
        <dbReference type="ChEBI" id="CHEBI:16880"/>
        <dbReference type="ChEBI" id="CHEBI:30616"/>
        <dbReference type="ChEBI" id="CHEBI:58226"/>
        <dbReference type="ChEBI" id="CHEBI:456216"/>
        <dbReference type="EC" id="2.7.1.16"/>
    </reaction>
</comment>
<accession>A0A0L6JPW9</accession>
<dbReference type="CDD" id="cd07781">
    <property type="entry name" value="ASKHA_NBD_FGGY_L-RBK"/>
    <property type="match status" value="1"/>
</dbReference>
<gene>
    <name evidence="7" type="primary">araB</name>
    <name evidence="12" type="ORF">Bccel_3099</name>
</gene>
<keyword evidence="13" id="KW-1185">Reference proteome</keyword>
<dbReference type="InterPro" id="IPR018485">
    <property type="entry name" value="FGGY_C"/>
</dbReference>
<dbReference type="EMBL" id="LGTC01000001">
    <property type="protein sequence ID" value="KNY27828.1"/>
    <property type="molecule type" value="Genomic_DNA"/>
</dbReference>
<evidence type="ECO:0000259" key="10">
    <source>
        <dbReference type="Pfam" id="PF00370"/>
    </source>
</evidence>
<keyword evidence="4 7" id="KW-0067">ATP-binding</keyword>
<dbReference type="STRING" id="398512.Bccel_3099"/>
<comment type="catalytic activity">
    <reaction evidence="7">
        <text>D-ribulose + ATP = D-ribulose 5-phosphate + ADP + H(+)</text>
        <dbReference type="Rhea" id="RHEA:17601"/>
        <dbReference type="ChEBI" id="CHEBI:15378"/>
        <dbReference type="ChEBI" id="CHEBI:17173"/>
        <dbReference type="ChEBI" id="CHEBI:30616"/>
        <dbReference type="ChEBI" id="CHEBI:58121"/>
        <dbReference type="ChEBI" id="CHEBI:456216"/>
        <dbReference type="EC" id="2.7.1.16"/>
    </reaction>
</comment>
<evidence type="ECO:0000256" key="3">
    <source>
        <dbReference type="ARBA" id="ARBA00022777"/>
    </source>
</evidence>
<dbReference type="NCBIfam" id="TIGR01234">
    <property type="entry name" value="L-ribulokinase"/>
    <property type="match status" value="1"/>
</dbReference>
<dbReference type="GO" id="GO:0019569">
    <property type="term" value="P:L-arabinose catabolic process to D-xylulose 5-phosphate"/>
    <property type="evidence" value="ECO:0007669"/>
    <property type="project" value="UniProtKB-UniRule"/>
</dbReference>
<name>A0A0L6JPW9_9FIRM</name>
<dbReference type="GO" id="GO:0008741">
    <property type="term" value="F:ribulokinase activity"/>
    <property type="evidence" value="ECO:0007669"/>
    <property type="project" value="UniProtKB-UniRule"/>
</dbReference>
<dbReference type="eggNOG" id="COG1069">
    <property type="taxonomic scope" value="Bacteria"/>
</dbReference>
<dbReference type="Pfam" id="PF02782">
    <property type="entry name" value="FGGY_C"/>
    <property type="match status" value="1"/>
</dbReference>
<dbReference type="EC" id="2.7.1.16" evidence="7 8"/>
<evidence type="ECO:0000313" key="12">
    <source>
        <dbReference type="EMBL" id="KNY27828.1"/>
    </source>
</evidence>
<dbReference type="GO" id="GO:0005737">
    <property type="term" value="C:cytoplasm"/>
    <property type="evidence" value="ECO:0007669"/>
    <property type="project" value="TreeGrafter"/>
</dbReference>
<comment type="caution">
    <text evidence="12">The sequence shown here is derived from an EMBL/GenBank/DDBJ whole genome shotgun (WGS) entry which is preliminary data.</text>
</comment>
<dbReference type="InterPro" id="IPR018484">
    <property type="entry name" value="FGGY_N"/>
</dbReference>
<evidence type="ECO:0000313" key="13">
    <source>
        <dbReference type="Proteomes" id="UP000036923"/>
    </source>
</evidence>
<evidence type="ECO:0000256" key="1">
    <source>
        <dbReference type="ARBA" id="ARBA00022679"/>
    </source>
</evidence>
<evidence type="ECO:0000256" key="4">
    <source>
        <dbReference type="ARBA" id="ARBA00022840"/>
    </source>
</evidence>
<evidence type="ECO:0000256" key="6">
    <source>
        <dbReference type="ARBA" id="ARBA00023277"/>
    </source>
</evidence>
<sequence length="567" mass="63107">MSRKYTIGVDFGTLSGRAVLVDVSTGEEIATAVREYTHGVISDYLPDKVTKLGHDWALQHPKDWLEVFEETIPEVLKESGVSSDDVIGVGVDFTACTILPTDSMGVPLCLKDEYKSNPHAWPKLWKHHAAQDEANKINLIARKRGEKFVDRYGGKQSSEWEVAKVWQVLNEAPEIYESMDRWIEAADWVTWQLTGVEKRQICTAGYKGIWHKQDGYPSKEFFKALDPRLENYVEEKLSKDLYPLGSKAGEITEQAALMTGLKKGTAVCVGNVDAHVSIPAVGITEPGKMLMIIGTSTCDILLGTEEKIVPGMCGVVEDGAMPGFFAYESGQSCVGDHFDWFVKNCVPFSYMEEACKKEINIHKLLREKASALEVGESGLVALDWWNGNRSVLVDVDLTGLIIGLTLQSKPEEIYRALIEATAYGKRIIIETFRESGVPITELYACGGIASKDDFMMQIYADVTNMEIRIGTSSQTPALGAAMFASVAAGKESGGYDSIFEAAKIMGKVKEKSFKPKLENVEVYNKLYEQYKILHDYFGRGQNDLMKKLKKIKEEASIYKDQFVKVEV</sequence>
<dbReference type="SUPFAM" id="SSF53067">
    <property type="entry name" value="Actin-like ATPase domain"/>
    <property type="match status" value="2"/>
</dbReference>
<dbReference type="GO" id="GO:0019150">
    <property type="term" value="F:D-ribulokinase activity"/>
    <property type="evidence" value="ECO:0007669"/>
    <property type="project" value="RHEA"/>
</dbReference>
<dbReference type="PANTHER" id="PTHR43435:SF4">
    <property type="entry name" value="FGGY CARBOHYDRATE KINASE DOMAIN-CONTAINING PROTEIN"/>
    <property type="match status" value="1"/>
</dbReference>
<evidence type="ECO:0000256" key="2">
    <source>
        <dbReference type="ARBA" id="ARBA00022741"/>
    </source>
</evidence>
<dbReference type="PATRIC" id="fig|398512.5.peg.3248"/>
<dbReference type="RefSeq" id="WP_036941986.1">
    <property type="nucleotide sequence ID" value="NZ_JQKC01000017.1"/>
</dbReference>
<dbReference type="NCBIfam" id="NF003154">
    <property type="entry name" value="PRK04123.1"/>
    <property type="match status" value="1"/>
</dbReference>
<keyword evidence="2 7" id="KW-0547">Nucleotide-binding</keyword>
<keyword evidence="5 7" id="KW-0054">Arabinose catabolism</keyword>
<dbReference type="PIRSF" id="PIRSF000538">
    <property type="entry name" value="GlpK"/>
    <property type="match status" value="1"/>
</dbReference>
<protein>
    <recommendedName>
        <fullName evidence="7 8">Ribulokinase</fullName>
        <ecNumber evidence="7 8">2.7.1.16</ecNumber>
    </recommendedName>
</protein>
<dbReference type="Proteomes" id="UP000036923">
    <property type="component" value="Unassembled WGS sequence"/>
</dbReference>
<feature type="domain" description="Carbohydrate kinase FGGY C-terminal" evidence="11">
    <location>
        <begin position="290"/>
        <end position="488"/>
    </location>
</feature>
<evidence type="ECO:0000259" key="11">
    <source>
        <dbReference type="Pfam" id="PF02782"/>
    </source>
</evidence>
<dbReference type="OrthoDB" id="9805576at2"/>
<dbReference type="InterPro" id="IPR000577">
    <property type="entry name" value="Carb_kinase_FGGY"/>
</dbReference>
<evidence type="ECO:0000256" key="9">
    <source>
        <dbReference type="RuleBase" id="RU003455"/>
    </source>
</evidence>